<evidence type="ECO:0000313" key="3">
    <source>
        <dbReference type="Proteomes" id="UP000177130"/>
    </source>
</evidence>
<comment type="caution">
    <text evidence="2">The sequence shown here is derived from an EMBL/GenBank/DDBJ whole genome shotgun (WGS) entry which is preliminary data.</text>
</comment>
<accession>A0A1G2MK41</accession>
<evidence type="ECO:0000256" key="1">
    <source>
        <dbReference type="SAM" id="MobiDB-lite"/>
    </source>
</evidence>
<reference evidence="2 3" key="1">
    <citation type="journal article" date="2016" name="Nat. Commun.">
        <title>Thousands of microbial genomes shed light on interconnected biogeochemical processes in an aquifer system.</title>
        <authorList>
            <person name="Anantharaman K."/>
            <person name="Brown C.T."/>
            <person name="Hug L.A."/>
            <person name="Sharon I."/>
            <person name="Castelle C.J."/>
            <person name="Probst A.J."/>
            <person name="Thomas B.C."/>
            <person name="Singh A."/>
            <person name="Wilkins M.J."/>
            <person name="Karaoz U."/>
            <person name="Brodie E.L."/>
            <person name="Williams K.H."/>
            <person name="Hubbard S.S."/>
            <person name="Banfield J.F."/>
        </authorList>
    </citation>
    <scope>NUCLEOTIDE SEQUENCE [LARGE SCALE GENOMIC DNA]</scope>
</reference>
<feature type="region of interest" description="Disordered" evidence="1">
    <location>
        <begin position="1"/>
        <end position="28"/>
    </location>
</feature>
<dbReference type="AlphaFoldDB" id="A0A1G2MK41"/>
<evidence type="ECO:0000313" key="2">
    <source>
        <dbReference type="EMBL" id="OHA24218.1"/>
    </source>
</evidence>
<name>A0A1G2MK41_9BACT</name>
<organism evidence="2 3">
    <name type="scientific">Candidatus Taylorbacteria bacterium RIFCSPHIGHO2_02_FULL_43_32b</name>
    <dbReference type="NCBI Taxonomy" id="1802306"/>
    <lineage>
        <taxon>Bacteria</taxon>
        <taxon>Candidatus Tayloriibacteriota</taxon>
    </lineage>
</organism>
<dbReference type="STRING" id="1802306.A3C72_04965"/>
<sequence>MPLGDAPFQPAYRRGRQSFGGCSSPNTPPRYSLGNSLLRGWFDRLTINKDEANFISRTSSFRREGKFCLFSIKLNIVSFSLIEGCEKGKNQKKEI</sequence>
<gene>
    <name evidence="2" type="ORF">A3C72_04965</name>
</gene>
<protein>
    <submittedName>
        <fullName evidence="2">Uncharacterized protein</fullName>
    </submittedName>
</protein>
<dbReference type="EMBL" id="MHRK01000016">
    <property type="protein sequence ID" value="OHA24218.1"/>
    <property type="molecule type" value="Genomic_DNA"/>
</dbReference>
<dbReference type="Proteomes" id="UP000177130">
    <property type="component" value="Unassembled WGS sequence"/>
</dbReference>
<proteinExistence type="predicted"/>